<keyword evidence="9" id="KW-0325">Glycoprotein</keyword>
<dbReference type="PANTHER" id="PTHR19297:SF191">
    <property type="entry name" value="PROTEIN XYLOSYLTRANSFERASE"/>
    <property type="match status" value="1"/>
</dbReference>
<evidence type="ECO:0000256" key="3">
    <source>
        <dbReference type="ARBA" id="ARBA00022676"/>
    </source>
</evidence>
<comment type="subcellular location">
    <subcellularLocation>
        <location evidence="1">Membrane</location>
        <topology evidence="1">Single-pass type II membrane protein</topology>
    </subcellularLocation>
</comment>
<evidence type="ECO:0000313" key="12">
    <source>
        <dbReference type="Proteomes" id="UP001174909"/>
    </source>
</evidence>
<keyword evidence="5" id="KW-0812">Transmembrane</keyword>
<comment type="caution">
    <text evidence="11">The sequence shown here is derived from an EMBL/GenBank/DDBJ whole genome shotgun (WGS) entry which is preliminary data.</text>
</comment>
<reference evidence="11" key="1">
    <citation type="submission" date="2023-03" db="EMBL/GenBank/DDBJ databases">
        <authorList>
            <person name="Steffen K."/>
            <person name="Cardenas P."/>
        </authorList>
    </citation>
    <scope>NUCLEOTIDE SEQUENCE</scope>
</reference>
<dbReference type="Pfam" id="PF02485">
    <property type="entry name" value="Branch"/>
    <property type="match status" value="1"/>
</dbReference>
<proteinExistence type="inferred from homology"/>
<dbReference type="GO" id="GO:0008375">
    <property type="term" value="F:acetylglucosaminyltransferase activity"/>
    <property type="evidence" value="ECO:0007669"/>
    <property type="project" value="TreeGrafter"/>
</dbReference>
<accession>A0AA35W5Y4</accession>
<keyword evidence="4" id="KW-0808">Transferase</keyword>
<evidence type="ECO:0000256" key="6">
    <source>
        <dbReference type="ARBA" id="ARBA00022968"/>
    </source>
</evidence>
<evidence type="ECO:0000256" key="5">
    <source>
        <dbReference type="ARBA" id="ARBA00022692"/>
    </source>
</evidence>
<dbReference type="AlphaFoldDB" id="A0AA35W5Y4"/>
<evidence type="ECO:0000256" key="8">
    <source>
        <dbReference type="ARBA" id="ARBA00023136"/>
    </source>
</evidence>
<dbReference type="PANTHER" id="PTHR19297">
    <property type="entry name" value="GLYCOSYLTRANSFERASE 14 FAMILY MEMBER"/>
    <property type="match status" value="1"/>
</dbReference>
<evidence type="ECO:0000256" key="9">
    <source>
        <dbReference type="ARBA" id="ARBA00023180"/>
    </source>
</evidence>
<keyword evidence="12" id="KW-1185">Reference proteome</keyword>
<keyword evidence="3" id="KW-0328">Glycosyltransferase</keyword>
<dbReference type="GO" id="GO:0016020">
    <property type="term" value="C:membrane"/>
    <property type="evidence" value="ECO:0007669"/>
    <property type="project" value="UniProtKB-SubCell"/>
</dbReference>
<protein>
    <submittedName>
        <fullName evidence="11">Beta-1,3-galactosyl-O-glycosyl-glycoprotein beta-1,6-N-acetylglucosaminyltransferase 4</fullName>
    </submittedName>
</protein>
<gene>
    <name evidence="11" type="ORF">GBAR_LOCUS3103</name>
</gene>
<keyword evidence="7" id="KW-1133">Transmembrane helix</keyword>
<dbReference type="InterPro" id="IPR003406">
    <property type="entry name" value="Glyco_trans_14"/>
</dbReference>
<evidence type="ECO:0000256" key="10">
    <source>
        <dbReference type="ARBA" id="ARBA00038150"/>
    </source>
</evidence>
<evidence type="ECO:0000256" key="1">
    <source>
        <dbReference type="ARBA" id="ARBA00004606"/>
    </source>
</evidence>
<evidence type="ECO:0000256" key="7">
    <source>
        <dbReference type="ARBA" id="ARBA00022989"/>
    </source>
</evidence>
<keyword evidence="6" id="KW-0735">Signal-anchor</keyword>
<evidence type="ECO:0000313" key="11">
    <source>
        <dbReference type="EMBL" id="CAI8001047.1"/>
    </source>
</evidence>
<organism evidence="11 12">
    <name type="scientific">Geodia barretti</name>
    <name type="common">Barrett's horny sponge</name>
    <dbReference type="NCBI Taxonomy" id="519541"/>
    <lineage>
        <taxon>Eukaryota</taxon>
        <taxon>Metazoa</taxon>
        <taxon>Porifera</taxon>
        <taxon>Demospongiae</taxon>
        <taxon>Heteroscleromorpha</taxon>
        <taxon>Tetractinellida</taxon>
        <taxon>Astrophorina</taxon>
        <taxon>Geodiidae</taxon>
        <taxon>Geodia</taxon>
    </lineage>
</organism>
<evidence type="ECO:0000256" key="2">
    <source>
        <dbReference type="ARBA" id="ARBA00004922"/>
    </source>
</evidence>
<comment type="pathway">
    <text evidence="2">Protein modification; protein glycosylation.</text>
</comment>
<evidence type="ECO:0000256" key="4">
    <source>
        <dbReference type="ARBA" id="ARBA00022679"/>
    </source>
</evidence>
<name>A0AA35W5Y4_GEOBA</name>
<keyword evidence="8" id="KW-0472">Membrane</keyword>
<sequence length="477" mass="54733">MYRRNVKVAALGALVSSSLVLMYLVWSRYVLPDVEPVRKTDYAEEDGKTAMFGESRALVSGKNKDVVAVEKSGGRIYSGGCAGVDTRKIVTWKRGLVTELQPSIVKNCEKLKLSVPQEQASVRLALKSWKPRETDGEFRQRMTQCPQVWSEFSEHSFYNSEEEVNFPIAYVLVFHNNSRQIIRLLKVLWRPQNVFCLHPDAKQGPEFVSFFRSFASCFDNVFISSKLERIIYAHHTIMDAQLNCMEDLLALKESRWRYTIALCGTELPLKTNREIVAGLKRLKGGSGITTHALNDNAKSRFDKKIEIGPNDEIQFTTARLGPPPHGIELRKSWDFFALTRPFINFILTDQRAIDFREYCRGVFIPEEHFFASLFWMKDAPDGENRRDKTGIIPLVEDMVWVQGDPKRAPACAGSIVHQICILSSGDLGTVYKKGVLSHTNRFFYNKYFMHLDHVVMDCMEERLVQQNKIEYFKDCLL</sequence>
<dbReference type="Proteomes" id="UP001174909">
    <property type="component" value="Unassembled WGS sequence"/>
</dbReference>
<dbReference type="EMBL" id="CASHTH010000426">
    <property type="protein sequence ID" value="CAI8001047.1"/>
    <property type="molecule type" value="Genomic_DNA"/>
</dbReference>
<comment type="similarity">
    <text evidence="10">Belongs to the glycosyltransferase 14 family.</text>
</comment>